<keyword evidence="1" id="KW-1133">Transmembrane helix</keyword>
<sequence length="39" mass="4627">MQDLSTSLLVGDMGINYFRQIFKFILLLKALYLIKDWSM</sequence>
<evidence type="ECO:0000313" key="3">
    <source>
        <dbReference type="Proteomes" id="UP000075442"/>
    </source>
</evidence>
<dbReference type="PATRIC" id="fig|28037.235.peg.478"/>
<dbReference type="Proteomes" id="UP000075442">
    <property type="component" value="Unassembled WGS sequence"/>
</dbReference>
<proteinExistence type="predicted"/>
<keyword evidence="1" id="KW-0812">Transmembrane</keyword>
<dbReference type="EMBL" id="LROU01000025">
    <property type="protein sequence ID" value="KYF37890.1"/>
    <property type="molecule type" value="Genomic_DNA"/>
</dbReference>
<feature type="transmembrane region" description="Helical" evidence="1">
    <location>
        <begin position="17"/>
        <end position="34"/>
    </location>
</feature>
<evidence type="ECO:0000313" key="2">
    <source>
        <dbReference type="EMBL" id="KYF37890.1"/>
    </source>
</evidence>
<gene>
    <name evidence="2" type="ORF">SMIM3I_01757</name>
</gene>
<organism evidence="2 3">
    <name type="scientific">Streptococcus mitis</name>
    <dbReference type="NCBI Taxonomy" id="28037"/>
    <lineage>
        <taxon>Bacteria</taxon>
        <taxon>Bacillati</taxon>
        <taxon>Bacillota</taxon>
        <taxon>Bacilli</taxon>
        <taxon>Lactobacillales</taxon>
        <taxon>Streptococcaceae</taxon>
        <taxon>Streptococcus</taxon>
        <taxon>Streptococcus mitis group</taxon>
    </lineage>
</organism>
<evidence type="ECO:0000256" key="1">
    <source>
        <dbReference type="SAM" id="Phobius"/>
    </source>
</evidence>
<keyword evidence="1" id="KW-0472">Membrane</keyword>
<name>A0A150NX70_STRMT</name>
<dbReference type="AlphaFoldDB" id="A0A150NX70"/>
<comment type="caution">
    <text evidence="2">The sequence shown here is derived from an EMBL/GenBank/DDBJ whole genome shotgun (WGS) entry which is preliminary data.</text>
</comment>
<reference evidence="2 3" key="1">
    <citation type="submission" date="2016-01" db="EMBL/GenBank/DDBJ databases">
        <title>Highly variable Streptococcus oralis 1 are common among viridans streptococci isolated from primates.</title>
        <authorList>
            <person name="Denapaite D."/>
            <person name="Rieger M."/>
            <person name="Koendgen S."/>
            <person name="Brueckner R."/>
            <person name="Ochigava I."/>
            <person name="Kappeler P."/>
            <person name="Maetz-Rensing K."/>
            <person name="Leendertz F."/>
        </authorList>
    </citation>
    <scope>NUCLEOTIDE SEQUENCE [LARGE SCALE GENOMIC DNA]</scope>
    <source>
        <strain evidence="2 3">M3-1</strain>
    </source>
</reference>
<protein>
    <submittedName>
        <fullName evidence="2">Accessory secretory protein Asp2</fullName>
    </submittedName>
</protein>
<accession>A0A150NX70</accession>